<organism evidence="4">
    <name type="scientific">Eiseniibacteriota bacterium</name>
    <dbReference type="NCBI Taxonomy" id="2212470"/>
    <lineage>
        <taxon>Bacteria</taxon>
        <taxon>Candidatus Eiseniibacteriota</taxon>
    </lineage>
</organism>
<name>A0A7V2AUC3_UNCEI</name>
<sequence>IYNSDRRIRKVLHSASALQGRVTHFIHNTSRIVVLPPGSESMVSTVKTEGGEEFIMLESEAIAAYGGWMLVVQQSHFLSALAGAVARISVPGQGAEKEKYEEWKPGDLDDFNTFRMIGEGDTTGVYLLESRGIRDLLTTIRPRGFDDLVNVISLYRPAPLEGRLWQKYVENAGREGKVYLPHNSLAGPLEVTRGLLLYGEQVREILLQTAGLTAQDAAFVERALGRKDASDLQSARLTFIRGAMERDIGEEDSQKIFDFLLHNIEFTFDKAFSCTQAYISYRSAYLKAHHPAEYFAALLDSSADVRDRKKRYLDYLELKGPKVFLPDVNYSGRGFIAENGAIRAPMQEACDITAEEVETVLAERESGLFESLDDFLERLSGRLSMETVMNMAGCGIFDSFGYGRKVLREEVQAFYDEHARAGEFFRAPAESSRPKKSDDGQLSLFDD</sequence>
<feature type="non-terminal residue" evidence="4">
    <location>
        <position position="1"/>
    </location>
</feature>
<dbReference type="Gene3D" id="1.10.150.870">
    <property type="match status" value="1"/>
</dbReference>
<gene>
    <name evidence="4" type="ORF">ENO08_03140</name>
</gene>
<feature type="domain" description="DNA polymerase helix-hairpin-helix motif" evidence="2">
    <location>
        <begin position="322"/>
        <end position="405"/>
    </location>
</feature>
<dbReference type="InterPro" id="IPR029460">
    <property type="entry name" value="DNAPol_HHH"/>
</dbReference>
<dbReference type="AlphaFoldDB" id="A0A7V2AUC3"/>
<dbReference type="InterPro" id="IPR040982">
    <property type="entry name" value="DNA_pol3_finger"/>
</dbReference>
<protein>
    <recommendedName>
        <fullName evidence="5">DNA-directed DNA polymerase</fullName>
    </recommendedName>
</protein>
<dbReference type="GO" id="GO:0006260">
    <property type="term" value="P:DNA replication"/>
    <property type="evidence" value="ECO:0007669"/>
    <property type="project" value="InterPro"/>
</dbReference>
<evidence type="ECO:0008006" key="5">
    <source>
        <dbReference type="Google" id="ProtNLM"/>
    </source>
</evidence>
<evidence type="ECO:0000259" key="2">
    <source>
        <dbReference type="Pfam" id="PF14579"/>
    </source>
</evidence>
<dbReference type="Pfam" id="PF14579">
    <property type="entry name" value="HHH_6"/>
    <property type="match status" value="1"/>
</dbReference>
<dbReference type="PANTHER" id="PTHR32294:SF0">
    <property type="entry name" value="DNA POLYMERASE III SUBUNIT ALPHA"/>
    <property type="match status" value="1"/>
</dbReference>
<evidence type="ECO:0000256" key="1">
    <source>
        <dbReference type="SAM" id="MobiDB-lite"/>
    </source>
</evidence>
<evidence type="ECO:0000259" key="3">
    <source>
        <dbReference type="Pfam" id="PF17657"/>
    </source>
</evidence>
<feature type="region of interest" description="Disordered" evidence="1">
    <location>
        <begin position="426"/>
        <end position="447"/>
    </location>
</feature>
<dbReference type="Proteomes" id="UP000886069">
    <property type="component" value="Unassembled WGS sequence"/>
</dbReference>
<proteinExistence type="predicted"/>
<evidence type="ECO:0000313" key="4">
    <source>
        <dbReference type="EMBL" id="HER43435.1"/>
    </source>
</evidence>
<dbReference type="InterPro" id="IPR004805">
    <property type="entry name" value="DnaE2/DnaE/PolC"/>
</dbReference>
<reference evidence="4" key="1">
    <citation type="journal article" date="2020" name="mSystems">
        <title>Genome- and Community-Level Interaction Insights into Carbon Utilization and Element Cycling Functions of Hydrothermarchaeota in Hydrothermal Sediment.</title>
        <authorList>
            <person name="Zhou Z."/>
            <person name="Liu Y."/>
            <person name="Xu W."/>
            <person name="Pan J."/>
            <person name="Luo Z.H."/>
            <person name="Li M."/>
        </authorList>
    </citation>
    <scope>NUCLEOTIDE SEQUENCE [LARGE SCALE GENOMIC DNA]</scope>
    <source>
        <strain evidence="4">SpSt-1233</strain>
    </source>
</reference>
<accession>A0A7V2AUC3</accession>
<dbReference type="Pfam" id="PF17657">
    <property type="entry name" value="DNA_pol3_finger"/>
    <property type="match status" value="1"/>
</dbReference>
<dbReference type="EMBL" id="DSEC01000224">
    <property type="protein sequence ID" value="HER43435.1"/>
    <property type="molecule type" value="Genomic_DNA"/>
</dbReference>
<dbReference type="PANTHER" id="PTHR32294">
    <property type="entry name" value="DNA POLYMERASE III SUBUNIT ALPHA"/>
    <property type="match status" value="1"/>
</dbReference>
<dbReference type="GO" id="GO:0008408">
    <property type="term" value="F:3'-5' exonuclease activity"/>
    <property type="evidence" value="ECO:0007669"/>
    <property type="project" value="InterPro"/>
</dbReference>
<feature type="domain" description="DNA polymerase III alpha subunit finger" evidence="3">
    <location>
        <begin position="106"/>
        <end position="246"/>
    </location>
</feature>
<comment type="caution">
    <text evidence="4">The sequence shown here is derived from an EMBL/GenBank/DDBJ whole genome shotgun (WGS) entry which is preliminary data.</text>
</comment>